<comment type="subunit">
    <text evidence="3">Homotetramer.</text>
</comment>
<dbReference type="GO" id="GO:0005829">
    <property type="term" value="C:cytosol"/>
    <property type="evidence" value="ECO:0007669"/>
    <property type="project" value="TreeGrafter"/>
</dbReference>
<dbReference type="InterPro" id="IPR015421">
    <property type="entry name" value="PyrdxlP-dep_Trfase_major"/>
</dbReference>
<dbReference type="InterPro" id="IPR001597">
    <property type="entry name" value="ArAA_b-elim_lyase/Thr_aldolase"/>
</dbReference>
<dbReference type="InterPro" id="IPR015424">
    <property type="entry name" value="PyrdxlP-dep_Trfase"/>
</dbReference>
<dbReference type="KEGG" id="aare:D3093_32690"/>
<geneLocation type="plasmid" evidence="8 9">
    <name>p5</name>
</geneLocation>
<dbReference type="Gene3D" id="3.40.640.10">
    <property type="entry name" value="Type I PLP-dependent aspartate aminotransferase-like (Major domain)"/>
    <property type="match status" value="1"/>
</dbReference>
<accession>A0A4D8PQ14</accession>
<dbReference type="AlphaFoldDB" id="A0A4D8PQ14"/>
<evidence type="ECO:0000256" key="3">
    <source>
        <dbReference type="ARBA" id="ARBA00011881"/>
    </source>
</evidence>
<comment type="similarity">
    <text evidence="2">Belongs to the threonine aldolase family.</text>
</comment>
<dbReference type="GO" id="GO:0006545">
    <property type="term" value="P:glycine biosynthetic process"/>
    <property type="evidence" value="ECO:0007669"/>
    <property type="project" value="TreeGrafter"/>
</dbReference>
<dbReference type="NCBIfam" id="NF041359">
    <property type="entry name" value="GntG_guanitoxin"/>
    <property type="match status" value="1"/>
</dbReference>
<dbReference type="RefSeq" id="WP_137118745.1">
    <property type="nucleotide sequence ID" value="NZ_CP032326.1"/>
</dbReference>
<protein>
    <submittedName>
        <fullName evidence="8">Low-specificity L-threonine aldolase</fullName>
        <ecNumber evidence="8">4.1.2.48</ecNumber>
    </submittedName>
</protein>
<dbReference type="PANTHER" id="PTHR48097:SF9">
    <property type="entry name" value="L-THREONINE ALDOLASE"/>
    <property type="match status" value="1"/>
</dbReference>
<dbReference type="GO" id="GO:0008732">
    <property type="term" value="F:L-allo-threonine aldolase activity"/>
    <property type="evidence" value="ECO:0007669"/>
    <property type="project" value="TreeGrafter"/>
</dbReference>
<evidence type="ECO:0000256" key="1">
    <source>
        <dbReference type="ARBA" id="ARBA00001933"/>
    </source>
</evidence>
<evidence type="ECO:0000256" key="5">
    <source>
        <dbReference type="ARBA" id="ARBA00023239"/>
    </source>
</evidence>
<keyword evidence="4" id="KW-0663">Pyridoxal phosphate</keyword>
<evidence type="ECO:0000313" key="8">
    <source>
        <dbReference type="EMBL" id="QCO00027.1"/>
    </source>
</evidence>
<sequence>MIDLISDTVTLPGSGMRAAIYGAEVGDDVYGEDPSTAELECRSADLMGKEAAVFFPTGTMANLCSILAQCSRGQDVYLSDASDIYNFEGGGLSVVGGLVMHPLRTNADGTIDIGHLASELRDPDDIECAPPGLLTIETPNVRNGGVPLPINYLRSLKAFCATRRLPVHMDGARIFNAALALKVEARTIAQHSDSVQFCLSKGLGAPAGSVACGSRDFTARARRWRKMLGGGMRQSGILARAGIYALENNVARLMDDHVNASILAEGLSTIDGIRMDQSSVWTNIVVFEFEDPSVATDTFTHMLAERGVRMSTIAYGRVRAVTHMHITRRDVLDAVEAVRRVMKSLT</sequence>
<dbReference type="SUPFAM" id="SSF53383">
    <property type="entry name" value="PLP-dependent transferases"/>
    <property type="match status" value="1"/>
</dbReference>
<dbReference type="FunFam" id="3.90.1150.10:FF:000041">
    <property type="entry name" value="Low-specificity L-threonine aldolase"/>
    <property type="match status" value="1"/>
</dbReference>
<feature type="domain" description="Aromatic amino acid beta-eliminating lyase/threonine aldolase" evidence="7">
    <location>
        <begin position="3"/>
        <end position="287"/>
    </location>
</feature>
<feature type="modified residue" description="N6-(pyridoxal phosphate)lysine" evidence="6">
    <location>
        <position position="201"/>
    </location>
</feature>
<evidence type="ECO:0000259" key="7">
    <source>
        <dbReference type="Pfam" id="PF01212"/>
    </source>
</evidence>
<organism evidence="8 9">
    <name type="scientific">Azospirillum argentinense</name>
    <dbReference type="NCBI Taxonomy" id="2970906"/>
    <lineage>
        <taxon>Bacteria</taxon>
        <taxon>Pseudomonadati</taxon>
        <taxon>Pseudomonadota</taxon>
        <taxon>Alphaproteobacteria</taxon>
        <taxon>Rhodospirillales</taxon>
        <taxon>Azospirillaceae</taxon>
        <taxon>Azospirillum</taxon>
    </lineage>
</organism>
<keyword evidence="8" id="KW-0614">Plasmid</keyword>
<dbReference type="FunFam" id="3.40.640.10:FF:000030">
    <property type="entry name" value="Low-specificity L-threonine aldolase"/>
    <property type="match status" value="1"/>
</dbReference>
<dbReference type="Gene3D" id="3.90.1150.10">
    <property type="entry name" value="Aspartate Aminotransferase, domain 1"/>
    <property type="match status" value="1"/>
</dbReference>
<dbReference type="EMBL" id="CP032326">
    <property type="protein sequence ID" value="QCO00027.1"/>
    <property type="molecule type" value="Genomic_DNA"/>
</dbReference>
<dbReference type="PIRSF" id="PIRSF017617">
    <property type="entry name" value="Thr_aldolase"/>
    <property type="match status" value="1"/>
</dbReference>
<dbReference type="InterPro" id="IPR015422">
    <property type="entry name" value="PyrdxlP-dep_Trfase_small"/>
</dbReference>
<evidence type="ECO:0000256" key="2">
    <source>
        <dbReference type="ARBA" id="ARBA00006966"/>
    </source>
</evidence>
<dbReference type="GO" id="GO:0006567">
    <property type="term" value="P:L-threonine catabolic process"/>
    <property type="evidence" value="ECO:0007669"/>
    <property type="project" value="TreeGrafter"/>
</dbReference>
<evidence type="ECO:0000313" key="9">
    <source>
        <dbReference type="Proteomes" id="UP000298595"/>
    </source>
</evidence>
<keyword evidence="5 8" id="KW-0456">Lyase</keyword>
<evidence type="ECO:0000256" key="4">
    <source>
        <dbReference type="ARBA" id="ARBA00022898"/>
    </source>
</evidence>
<dbReference type="Pfam" id="PF01212">
    <property type="entry name" value="Beta_elim_lyase"/>
    <property type="match status" value="1"/>
</dbReference>
<proteinExistence type="inferred from homology"/>
<evidence type="ECO:0000256" key="6">
    <source>
        <dbReference type="PIRSR" id="PIRSR017617-1"/>
    </source>
</evidence>
<dbReference type="InterPro" id="IPR023603">
    <property type="entry name" value="Low_specificity_L-TA-like"/>
</dbReference>
<dbReference type="EC" id="4.1.2.48" evidence="8"/>
<reference evidence="8 9" key="1">
    <citation type="submission" date="2018-09" db="EMBL/GenBank/DDBJ databases">
        <title>Whole genome based analysis of evolution and adaptive divergence in Indian and Brazilian strains of Azospirillum brasilense.</title>
        <authorList>
            <person name="Singh C."/>
            <person name="Tripathi A.K."/>
        </authorList>
    </citation>
    <scope>NUCLEOTIDE SEQUENCE [LARGE SCALE GENOMIC DNA]</scope>
    <source>
        <strain evidence="8 9">MTCC4035</strain>
        <plasmid evidence="8 9">p5</plasmid>
    </source>
</reference>
<name>A0A4D8PQ14_9PROT</name>
<dbReference type="Proteomes" id="UP000298595">
    <property type="component" value="Plasmid p5"/>
</dbReference>
<dbReference type="PANTHER" id="PTHR48097">
    <property type="entry name" value="L-THREONINE ALDOLASE-RELATED"/>
    <property type="match status" value="1"/>
</dbReference>
<comment type="cofactor">
    <cofactor evidence="1">
        <name>pyridoxal 5'-phosphate</name>
        <dbReference type="ChEBI" id="CHEBI:597326"/>
    </cofactor>
</comment>
<dbReference type="NCBIfam" id="NF007825">
    <property type="entry name" value="PRK10534.1"/>
    <property type="match status" value="1"/>
</dbReference>
<gene>
    <name evidence="8" type="ORF">D3093_32690</name>
</gene>